<evidence type="ECO:0000259" key="2">
    <source>
        <dbReference type="Pfam" id="PF14501"/>
    </source>
</evidence>
<feature type="transmembrane region" description="Helical" evidence="1">
    <location>
        <begin position="148"/>
        <end position="171"/>
    </location>
</feature>
<reference evidence="4" key="1">
    <citation type="journal article" date="2019" name="Int. J. Syst. Evol. Microbiol.">
        <title>The Global Catalogue of Microorganisms (GCM) 10K type strain sequencing project: providing services to taxonomists for standard genome sequencing and annotation.</title>
        <authorList>
            <consortium name="The Broad Institute Genomics Platform"/>
            <consortium name="The Broad Institute Genome Sequencing Center for Infectious Disease"/>
            <person name="Wu L."/>
            <person name="Ma J."/>
        </authorList>
    </citation>
    <scope>NUCLEOTIDE SEQUENCE [LARGE SCALE GENOMIC DNA]</scope>
    <source>
        <strain evidence="4">CCM 8927</strain>
    </source>
</reference>
<feature type="transmembrane region" description="Helical" evidence="1">
    <location>
        <begin position="43"/>
        <end position="66"/>
    </location>
</feature>
<dbReference type="Gene3D" id="3.30.565.10">
    <property type="entry name" value="Histidine kinase-like ATPase, C-terminal domain"/>
    <property type="match status" value="1"/>
</dbReference>
<accession>A0ABW1RJZ6</accession>
<dbReference type="InterPro" id="IPR036890">
    <property type="entry name" value="HATPase_C_sf"/>
</dbReference>
<evidence type="ECO:0000256" key="1">
    <source>
        <dbReference type="SAM" id="Phobius"/>
    </source>
</evidence>
<feature type="transmembrane region" description="Helical" evidence="1">
    <location>
        <begin position="115"/>
        <end position="136"/>
    </location>
</feature>
<sequence>MIYIGTKALIIETVISRLFFLFIFMETYNMALIPKEKKPLILVYYFLLLVIDFFMTPFMIFAYIFILYKTLQTKKNDYYLLTSILISLLVPLIAEIISSIVLSPIYASITNLNDAIMITSQLSLQLLGIVIFNYIFHKRSIINIFRNLKSWVPSLIGIYSYAILISFIYFIQKFKAYTALISGILIFLFIQFIVVIYLFIYTYNRQKENFEKKLTNDQLENLSQYTAQLDADQKEMHKFKHDYRNILNSLNEIAIADDNIDLKKSLNELEGYSSKYFSNISMDDFKDLEYVSNTYIKSLLLGKFKIMKANNINCYFECKSNIAKVSINIFDLIRIMGVSIDNAIEAVKNQKKGKIKIILINSNDQLDITIKNTITKNIQLTKIENYGFTTKNNHSGLGLVNIQDIKKKYQNLLVHYDIIDNLFSINFVISNKGELK</sequence>
<feature type="transmembrane region" description="Helical" evidence="1">
    <location>
        <begin position="9"/>
        <end position="31"/>
    </location>
</feature>
<dbReference type="PANTHER" id="PTHR40448:SF1">
    <property type="entry name" value="TWO-COMPONENT SENSOR HISTIDINE KINASE"/>
    <property type="match status" value="1"/>
</dbReference>
<name>A0ABW1RJZ6_9LACO</name>
<organism evidence="3 4">
    <name type="scientific">Companilactobacillus huachuanensis</name>
    <dbReference type="NCBI Taxonomy" id="2559914"/>
    <lineage>
        <taxon>Bacteria</taxon>
        <taxon>Bacillati</taxon>
        <taxon>Bacillota</taxon>
        <taxon>Bacilli</taxon>
        <taxon>Lactobacillales</taxon>
        <taxon>Lactobacillaceae</taxon>
        <taxon>Companilactobacillus</taxon>
    </lineage>
</organism>
<gene>
    <name evidence="3" type="ORF">ACFQAV_06155</name>
</gene>
<evidence type="ECO:0000313" key="4">
    <source>
        <dbReference type="Proteomes" id="UP001596288"/>
    </source>
</evidence>
<dbReference type="Proteomes" id="UP001596288">
    <property type="component" value="Unassembled WGS sequence"/>
</dbReference>
<protein>
    <submittedName>
        <fullName evidence="3">GHKL domain-containing protein</fullName>
    </submittedName>
</protein>
<dbReference type="EMBL" id="JBHSSF010000016">
    <property type="protein sequence ID" value="MFC6176414.1"/>
    <property type="molecule type" value="Genomic_DNA"/>
</dbReference>
<dbReference type="InterPro" id="IPR032834">
    <property type="entry name" value="NatK-like_C"/>
</dbReference>
<dbReference type="PANTHER" id="PTHR40448">
    <property type="entry name" value="TWO-COMPONENT SENSOR HISTIDINE KINASE"/>
    <property type="match status" value="1"/>
</dbReference>
<feature type="domain" description="Sensor histidine kinase NatK-like C-terminal" evidence="2">
    <location>
        <begin position="328"/>
        <end position="429"/>
    </location>
</feature>
<evidence type="ECO:0000313" key="3">
    <source>
        <dbReference type="EMBL" id="MFC6176414.1"/>
    </source>
</evidence>
<dbReference type="SUPFAM" id="SSF55874">
    <property type="entry name" value="ATPase domain of HSP90 chaperone/DNA topoisomerase II/histidine kinase"/>
    <property type="match status" value="1"/>
</dbReference>
<keyword evidence="1" id="KW-0812">Transmembrane</keyword>
<dbReference type="RefSeq" id="WP_137611324.1">
    <property type="nucleotide sequence ID" value="NZ_BJDF01000008.1"/>
</dbReference>
<proteinExistence type="predicted"/>
<dbReference type="Pfam" id="PF14501">
    <property type="entry name" value="HATPase_c_5"/>
    <property type="match status" value="1"/>
</dbReference>
<keyword evidence="1" id="KW-0472">Membrane</keyword>
<keyword evidence="4" id="KW-1185">Reference proteome</keyword>
<feature type="transmembrane region" description="Helical" evidence="1">
    <location>
        <begin position="177"/>
        <end position="203"/>
    </location>
</feature>
<keyword evidence="1" id="KW-1133">Transmembrane helix</keyword>
<feature type="transmembrane region" description="Helical" evidence="1">
    <location>
        <begin position="78"/>
        <end position="109"/>
    </location>
</feature>
<comment type="caution">
    <text evidence="3">The sequence shown here is derived from an EMBL/GenBank/DDBJ whole genome shotgun (WGS) entry which is preliminary data.</text>
</comment>